<sequence length="297" mass="31681">MQEADGPGLRAPLPSSSPGPADRRSGPASSFDPPAPLGQPIRQPRPASSSLGRGRESCQGIKSPALQQLPAQPISLRLEASYGLLRSLDLQLPWARLLTAQDLRHPPGQSLDGPDLRISSILRASLSTARISRISGISGPLSRRLGSPDPEISSILRATLSTARISRSRDLQHPPGHSLDSPDPQDLRHLWATLSTARISRSRDLQHPPGHSLDGPDLQDLQHPPGLPSLDGPDPEISSILRACRLSMAQISRSPDPEISSILQATLSTARIPRSLASSGLLSRRPGSLDPEISSIL</sequence>
<comment type="caution">
    <text evidence="2">The sequence shown here is derived from an EMBL/GenBank/DDBJ whole genome shotgun (WGS) entry which is preliminary data.</text>
</comment>
<proteinExistence type="predicted"/>
<accession>A0A4U6XVQ2</accession>
<feature type="region of interest" description="Disordered" evidence="1">
    <location>
        <begin position="201"/>
        <end position="235"/>
    </location>
</feature>
<gene>
    <name evidence="2" type="ORF">CTA1_3148</name>
</gene>
<evidence type="ECO:0000313" key="3">
    <source>
        <dbReference type="Proteomes" id="UP000310108"/>
    </source>
</evidence>
<protein>
    <submittedName>
        <fullName evidence="2">Uncharacterized protein</fullName>
    </submittedName>
</protein>
<name>A0A4U6XVQ2_9PEZI</name>
<feature type="region of interest" description="Disordered" evidence="1">
    <location>
        <begin position="166"/>
        <end position="185"/>
    </location>
</feature>
<reference evidence="2 3" key="1">
    <citation type="journal article" date="2019" name="PLoS ONE">
        <title>Comparative genome analysis indicates high evolutionary potential of pathogenicity genes in Colletotrichum tanaceti.</title>
        <authorList>
            <person name="Lelwala R.V."/>
            <person name="Korhonen P.K."/>
            <person name="Young N.D."/>
            <person name="Scott J.B."/>
            <person name="Ades P.A."/>
            <person name="Gasser R.B."/>
            <person name="Taylor P.W.J."/>
        </authorList>
    </citation>
    <scope>NUCLEOTIDE SEQUENCE [LARGE SCALE GENOMIC DNA]</scope>
    <source>
        <strain evidence="2">BRIP57314</strain>
    </source>
</reference>
<dbReference type="Proteomes" id="UP000310108">
    <property type="component" value="Unassembled WGS sequence"/>
</dbReference>
<feature type="region of interest" description="Disordered" evidence="1">
    <location>
        <begin position="1"/>
        <end position="59"/>
    </location>
</feature>
<dbReference type="EMBL" id="PJEX01000002">
    <property type="protein sequence ID" value="TKW60072.1"/>
    <property type="molecule type" value="Genomic_DNA"/>
</dbReference>
<organism evidence="2 3">
    <name type="scientific">Colletotrichum tanaceti</name>
    <dbReference type="NCBI Taxonomy" id="1306861"/>
    <lineage>
        <taxon>Eukaryota</taxon>
        <taxon>Fungi</taxon>
        <taxon>Dikarya</taxon>
        <taxon>Ascomycota</taxon>
        <taxon>Pezizomycotina</taxon>
        <taxon>Sordariomycetes</taxon>
        <taxon>Hypocreomycetidae</taxon>
        <taxon>Glomerellales</taxon>
        <taxon>Glomerellaceae</taxon>
        <taxon>Colletotrichum</taxon>
        <taxon>Colletotrichum destructivum species complex</taxon>
    </lineage>
</organism>
<evidence type="ECO:0000313" key="2">
    <source>
        <dbReference type="EMBL" id="TKW60072.1"/>
    </source>
</evidence>
<evidence type="ECO:0000256" key="1">
    <source>
        <dbReference type="SAM" id="MobiDB-lite"/>
    </source>
</evidence>
<dbReference type="AlphaFoldDB" id="A0A4U6XVQ2"/>
<keyword evidence="3" id="KW-1185">Reference proteome</keyword>